<evidence type="ECO:0000256" key="2">
    <source>
        <dbReference type="ARBA" id="ARBA00012668"/>
    </source>
</evidence>
<evidence type="ECO:0000256" key="1">
    <source>
        <dbReference type="ARBA" id="ARBA00004651"/>
    </source>
</evidence>
<dbReference type="STRING" id="2656787.A0A370TL71"/>
<organism evidence="16 17">
    <name type="scientific">Venustampulla echinocandica</name>
    <dbReference type="NCBI Taxonomy" id="2656787"/>
    <lineage>
        <taxon>Eukaryota</taxon>
        <taxon>Fungi</taxon>
        <taxon>Dikarya</taxon>
        <taxon>Ascomycota</taxon>
        <taxon>Pezizomycotina</taxon>
        <taxon>Leotiomycetes</taxon>
        <taxon>Helotiales</taxon>
        <taxon>Pleuroascaceae</taxon>
        <taxon>Venustampulla</taxon>
    </lineage>
</organism>
<dbReference type="Proteomes" id="UP000254866">
    <property type="component" value="Unassembled WGS sequence"/>
</dbReference>
<evidence type="ECO:0000256" key="11">
    <source>
        <dbReference type="ARBA" id="ARBA00048483"/>
    </source>
</evidence>
<evidence type="ECO:0000256" key="12">
    <source>
        <dbReference type="SAM" id="Phobius"/>
    </source>
</evidence>
<dbReference type="InterPro" id="IPR013121">
    <property type="entry name" value="Fe_red_NAD-bd_6"/>
</dbReference>
<keyword evidence="6" id="KW-0249">Electron transport</keyword>
<feature type="domain" description="Ferric reductase NAD binding" evidence="15">
    <location>
        <begin position="263"/>
        <end position="324"/>
    </location>
</feature>
<keyword evidence="8" id="KW-0560">Oxidoreductase</keyword>
<proteinExistence type="predicted"/>
<dbReference type="Pfam" id="PF08030">
    <property type="entry name" value="NAD_binding_6"/>
    <property type="match status" value="1"/>
</dbReference>
<evidence type="ECO:0000256" key="5">
    <source>
        <dbReference type="ARBA" id="ARBA00022692"/>
    </source>
</evidence>
<dbReference type="GeneID" id="43599741"/>
<evidence type="ECO:0000313" key="17">
    <source>
        <dbReference type="Proteomes" id="UP000254866"/>
    </source>
</evidence>
<dbReference type="OrthoDB" id="4494341at2759"/>
<reference evidence="16 17" key="1">
    <citation type="journal article" date="2018" name="IMA Fungus">
        <title>IMA Genome-F 9: Draft genome sequence of Annulohypoxylon stygium, Aspergillus mulundensis, Berkeleyomyces basicola (syn. Thielaviopsis basicola), Ceratocystis smalleyi, two Cercospora beticola strains, Coleophoma cylindrospora, Fusarium fracticaudum, Phialophora cf. hyalina, and Morchella septimelata.</title>
        <authorList>
            <person name="Wingfield B.D."/>
            <person name="Bills G.F."/>
            <person name="Dong Y."/>
            <person name="Huang W."/>
            <person name="Nel W.J."/>
            <person name="Swalarsk-Parry B.S."/>
            <person name="Vaghefi N."/>
            <person name="Wilken P.M."/>
            <person name="An Z."/>
            <person name="de Beer Z.W."/>
            <person name="De Vos L."/>
            <person name="Chen L."/>
            <person name="Duong T.A."/>
            <person name="Gao Y."/>
            <person name="Hammerbacher A."/>
            <person name="Kikkert J.R."/>
            <person name="Li Y."/>
            <person name="Li H."/>
            <person name="Li K."/>
            <person name="Li Q."/>
            <person name="Liu X."/>
            <person name="Ma X."/>
            <person name="Naidoo K."/>
            <person name="Pethybridge S.J."/>
            <person name="Sun J."/>
            <person name="Steenkamp E.T."/>
            <person name="van der Nest M.A."/>
            <person name="van Wyk S."/>
            <person name="Wingfield M.J."/>
            <person name="Xiong C."/>
            <person name="Yue Q."/>
            <person name="Zhang X."/>
        </authorList>
    </citation>
    <scope>NUCLEOTIDE SEQUENCE [LARGE SCALE GENOMIC DNA]</scope>
    <source>
        <strain evidence="16 17">BP 5553</strain>
    </source>
</reference>
<dbReference type="PANTHER" id="PTHR32361:SF26">
    <property type="entry name" value="FAD-BINDING 8 DOMAIN-CONTAINING PROTEIN-RELATED"/>
    <property type="match status" value="1"/>
</dbReference>
<evidence type="ECO:0000256" key="9">
    <source>
        <dbReference type="ARBA" id="ARBA00023065"/>
    </source>
</evidence>
<feature type="transmembrane region" description="Helical" evidence="12">
    <location>
        <begin position="123"/>
        <end position="141"/>
    </location>
</feature>
<keyword evidence="4" id="KW-1003">Cell membrane</keyword>
<sequence>MSVINLIPLLCGSRLSLVTRLLGISLRTSIGSHQWFGRTAIAQMLVHTIAVLRERNAFAWTTNNFTGVAGSTFGFIFLLSIRLVRRALYEWFLNSHLLLSAVVCIAIWRHVSLKKPTALFLRVGIYLWTIVTVAHWVLFAFRNFVFGRPFATAEAKRPWNVGLDVEDLELSVLQVDITVPRPWQVKAGQFVFLSIPKLGIFTGLRGHPFMITWWKRDRKGLTISLLVRSRAGFTAELDRHSDKSLRAFIDGPYGIRHNFGEYGAVVMFATGIGIAGHIPYIKDLIRGYNSCEVKTRSIRLVWDIREQRHELWVGCWMDELLKMDTGYVQKPVPDYERSLQR</sequence>
<evidence type="ECO:0000256" key="4">
    <source>
        <dbReference type="ARBA" id="ARBA00022475"/>
    </source>
</evidence>
<comment type="catalytic activity">
    <reaction evidence="11">
        <text>2 a Fe(II)-siderophore + NADP(+) + H(+) = 2 a Fe(III)-siderophore + NADPH</text>
        <dbReference type="Rhea" id="RHEA:28795"/>
        <dbReference type="Rhea" id="RHEA-COMP:11342"/>
        <dbReference type="Rhea" id="RHEA-COMP:11344"/>
        <dbReference type="ChEBI" id="CHEBI:15378"/>
        <dbReference type="ChEBI" id="CHEBI:29033"/>
        <dbReference type="ChEBI" id="CHEBI:29034"/>
        <dbReference type="ChEBI" id="CHEBI:57783"/>
        <dbReference type="ChEBI" id="CHEBI:58349"/>
        <dbReference type="EC" id="1.16.1.9"/>
    </reaction>
</comment>
<evidence type="ECO:0000259" key="13">
    <source>
        <dbReference type="Pfam" id="PF01794"/>
    </source>
</evidence>
<evidence type="ECO:0000259" key="14">
    <source>
        <dbReference type="Pfam" id="PF08022"/>
    </source>
</evidence>
<dbReference type="Pfam" id="PF01794">
    <property type="entry name" value="Ferric_reduct"/>
    <property type="match status" value="1"/>
</dbReference>
<dbReference type="Gene3D" id="3.40.50.80">
    <property type="entry name" value="Nucleotide-binding domain of ferredoxin-NADP reductase (FNR) module"/>
    <property type="match status" value="1"/>
</dbReference>
<protein>
    <recommendedName>
        <fullName evidence="2">ferric-chelate reductase (NADPH)</fullName>
        <ecNumber evidence="2">1.16.1.9</ecNumber>
    </recommendedName>
</protein>
<dbReference type="InterPro" id="IPR017938">
    <property type="entry name" value="Riboflavin_synthase-like_b-brl"/>
</dbReference>
<dbReference type="InterPro" id="IPR051410">
    <property type="entry name" value="Ferric/Cupric_Reductase"/>
</dbReference>
<dbReference type="GO" id="GO:0006826">
    <property type="term" value="P:iron ion transport"/>
    <property type="evidence" value="ECO:0007669"/>
    <property type="project" value="UniProtKB-ARBA"/>
</dbReference>
<dbReference type="AlphaFoldDB" id="A0A370TL71"/>
<dbReference type="CDD" id="cd06186">
    <property type="entry name" value="NOX_Duox_like_FAD_NADP"/>
    <property type="match status" value="1"/>
</dbReference>
<dbReference type="EC" id="1.16.1.9" evidence="2"/>
<dbReference type="PANTHER" id="PTHR32361">
    <property type="entry name" value="FERRIC/CUPRIC REDUCTASE TRANSMEMBRANE COMPONENT"/>
    <property type="match status" value="1"/>
</dbReference>
<feature type="domain" description="Ferric oxidoreductase" evidence="13">
    <location>
        <begin position="3"/>
        <end position="106"/>
    </location>
</feature>
<feature type="transmembrane region" description="Helical" evidence="12">
    <location>
        <begin position="65"/>
        <end position="84"/>
    </location>
</feature>
<evidence type="ECO:0000256" key="7">
    <source>
        <dbReference type="ARBA" id="ARBA00022989"/>
    </source>
</evidence>
<keyword evidence="9" id="KW-0406">Ion transport</keyword>
<comment type="caution">
    <text evidence="16">The sequence shown here is derived from an EMBL/GenBank/DDBJ whole genome shotgun (WGS) entry which is preliminary data.</text>
</comment>
<evidence type="ECO:0000256" key="3">
    <source>
        <dbReference type="ARBA" id="ARBA00022448"/>
    </source>
</evidence>
<evidence type="ECO:0000259" key="15">
    <source>
        <dbReference type="Pfam" id="PF08030"/>
    </source>
</evidence>
<name>A0A370TL71_9HELO</name>
<dbReference type="GO" id="GO:0052851">
    <property type="term" value="F:ferric-chelate reductase (NADPH) activity"/>
    <property type="evidence" value="ECO:0007669"/>
    <property type="project" value="UniProtKB-EC"/>
</dbReference>
<keyword evidence="17" id="KW-1185">Reference proteome</keyword>
<dbReference type="InterPro" id="IPR013112">
    <property type="entry name" value="FAD-bd_8"/>
</dbReference>
<keyword evidence="7 12" id="KW-1133">Transmembrane helix</keyword>
<evidence type="ECO:0000256" key="8">
    <source>
        <dbReference type="ARBA" id="ARBA00023002"/>
    </source>
</evidence>
<feature type="domain" description="FAD-binding 8" evidence="14">
    <location>
        <begin position="165"/>
        <end position="255"/>
    </location>
</feature>
<evidence type="ECO:0000256" key="6">
    <source>
        <dbReference type="ARBA" id="ARBA00022982"/>
    </source>
</evidence>
<dbReference type="SUPFAM" id="SSF63380">
    <property type="entry name" value="Riboflavin synthase domain-like"/>
    <property type="match status" value="1"/>
</dbReference>
<keyword evidence="10 12" id="KW-0472">Membrane</keyword>
<evidence type="ECO:0000313" key="16">
    <source>
        <dbReference type="EMBL" id="RDL36280.1"/>
    </source>
</evidence>
<dbReference type="RefSeq" id="XP_031868936.1">
    <property type="nucleotide sequence ID" value="XM_032015515.1"/>
</dbReference>
<dbReference type="Pfam" id="PF08022">
    <property type="entry name" value="FAD_binding_8"/>
    <property type="match status" value="1"/>
</dbReference>
<dbReference type="SUPFAM" id="SSF52343">
    <property type="entry name" value="Ferredoxin reductase-like, C-terminal NADP-linked domain"/>
    <property type="match status" value="1"/>
</dbReference>
<keyword evidence="3" id="KW-0813">Transport</keyword>
<comment type="subcellular location">
    <subcellularLocation>
        <location evidence="1">Cell membrane</location>
        <topology evidence="1">Multi-pass membrane protein</topology>
    </subcellularLocation>
</comment>
<dbReference type="InterPro" id="IPR013130">
    <property type="entry name" value="Fe3_Rdtase_TM_dom"/>
</dbReference>
<keyword evidence="5 12" id="KW-0812">Transmembrane</keyword>
<accession>A0A370TL71</accession>
<gene>
    <name evidence="16" type="ORF">BP5553_06892</name>
</gene>
<dbReference type="EMBL" id="NPIC01000005">
    <property type="protein sequence ID" value="RDL36280.1"/>
    <property type="molecule type" value="Genomic_DNA"/>
</dbReference>
<feature type="transmembrane region" description="Helical" evidence="12">
    <location>
        <begin position="91"/>
        <end position="111"/>
    </location>
</feature>
<evidence type="ECO:0000256" key="10">
    <source>
        <dbReference type="ARBA" id="ARBA00023136"/>
    </source>
</evidence>
<dbReference type="InterPro" id="IPR039261">
    <property type="entry name" value="FNR_nucleotide-bd"/>
</dbReference>
<dbReference type="GO" id="GO:0015677">
    <property type="term" value="P:copper ion import"/>
    <property type="evidence" value="ECO:0007669"/>
    <property type="project" value="TreeGrafter"/>
</dbReference>
<dbReference type="GO" id="GO:0005886">
    <property type="term" value="C:plasma membrane"/>
    <property type="evidence" value="ECO:0007669"/>
    <property type="project" value="UniProtKB-SubCell"/>
</dbReference>
<dbReference type="GO" id="GO:0006879">
    <property type="term" value="P:intracellular iron ion homeostasis"/>
    <property type="evidence" value="ECO:0007669"/>
    <property type="project" value="TreeGrafter"/>
</dbReference>